<gene>
    <name evidence="1" type="ORF">EPI11_03080</name>
</gene>
<name>A0A3S3QA21_9FLAO</name>
<comment type="caution">
    <text evidence="1">The sequence shown here is derived from an EMBL/GenBank/DDBJ whole genome shotgun (WGS) entry which is preliminary data.</text>
</comment>
<protein>
    <submittedName>
        <fullName evidence="1">Uncharacterized protein</fullName>
    </submittedName>
</protein>
<dbReference type="EMBL" id="SBII01000002">
    <property type="protein sequence ID" value="RWX02214.1"/>
    <property type="molecule type" value="Genomic_DNA"/>
</dbReference>
<dbReference type="Proteomes" id="UP000287527">
    <property type="component" value="Unassembled WGS sequence"/>
</dbReference>
<dbReference type="OrthoDB" id="9777694at2"/>
<proteinExistence type="predicted"/>
<evidence type="ECO:0000313" key="1">
    <source>
        <dbReference type="EMBL" id="RWX02214.1"/>
    </source>
</evidence>
<sequence length="105" mass="13074">MEEEEKIRKEFQKKREVELQRTKELFNNAIYHNKAKIVREYLNELETKASLNNQLTIELQDWLKWAKDKTDWFDPMIKKEDILLYESDKEDLIQIKKKENNFYRY</sequence>
<reference evidence="1 2" key="1">
    <citation type="submission" date="2019-01" db="EMBL/GenBank/DDBJ databases">
        <title>Flavobacterium sp. nov.,isolated from freshwater.</title>
        <authorList>
            <person name="Zhang R."/>
            <person name="Du Z.-J."/>
        </authorList>
    </citation>
    <scope>NUCLEOTIDE SEQUENCE [LARGE SCALE GENOMIC DNA]</scope>
    <source>
        <strain evidence="1 2">1E403</strain>
    </source>
</reference>
<dbReference type="RefSeq" id="WP_128388492.1">
    <property type="nucleotide sequence ID" value="NZ_SBII01000002.1"/>
</dbReference>
<dbReference type="AlphaFoldDB" id="A0A3S3QA21"/>
<evidence type="ECO:0000313" key="2">
    <source>
        <dbReference type="Proteomes" id="UP000287527"/>
    </source>
</evidence>
<keyword evidence="2" id="KW-1185">Reference proteome</keyword>
<accession>A0A3S3QA21</accession>
<organism evidence="1 2">
    <name type="scientific">Flavobacterium cerinum</name>
    <dbReference type="NCBI Taxonomy" id="2502784"/>
    <lineage>
        <taxon>Bacteria</taxon>
        <taxon>Pseudomonadati</taxon>
        <taxon>Bacteroidota</taxon>
        <taxon>Flavobacteriia</taxon>
        <taxon>Flavobacteriales</taxon>
        <taxon>Flavobacteriaceae</taxon>
        <taxon>Flavobacterium</taxon>
    </lineage>
</organism>